<dbReference type="EMBL" id="CM037156">
    <property type="protein sequence ID" value="KAH7838613.1"/>
    <property type="molecule type" value="Genomic_DNA"/>
</dbReference>
<accession>A0ACB7XDD7</accession>
<sequence length="377" mass="43039">MEAENFQNYSLGEIYPNYSLDKEISNFIKLWISVFISLSYCNFTSKIVPKDLPRLLTFIPVISLFLYLPLNLHSMHLGGTTSFFIAWLSNFKILMLAFNKGPLSDPSLSLPQFLAVGCFPIKIQQNPTPKSPTTPNPSPQNAHKSLWNYAIKVLLVAAFVRIYNYSEHIHPKVVLVIYCFHIYLMLEIMFALVAAVARATVGSKLEPQFNEPYLSTSLQDFWGKRWNIMVTTILRPTVYDPALNISTRVLGRKWASLPASFATFMVSALMHELIFFYLGRQRPTGKITWFFILHGACLVVEIGVKKLLKRRWRLPPVVSRPLTVGFVVVTGFWLFLPELRRCRGFVRAFDEYMLLGAFVKEFVSGALIFRTDGGTQS</sequence>
<evidence type="ECO:0000313" key="1">
    <source>
        <dbReference type="EMBL" id="KAH7838613.1"/>
    </source>
</evidence>
<keyword evidence="2" id="KW-1185">Reference proteome</keyword>
<dbReference type="Proteomes" id="UP000828048">
    <property type="component" value="Chromosome 6"/>
</dbReference>
<proteinExistence type="predicted"/>
<comment type="caution">
    <text evidence="1">The sequence shown here is derived from an EMBL/GenBank/DDBJ whole genome shotgun (WGS) entry which is preliminary data.</text>
</comment>
<gene>
    <name evidence="1" type="ORF">Vadar_028965</name>
</gene>
<organism evidence="1 2">
    <name type="scientific">Vaccinium darrowii</name>
    <dbReference type="NCBI Taxonomy" id="229202"/>
    <lineage>
        <taxon>Eukaryota</taxon>
        <taxon>Viridiplantae</taxon>
        <taxon>Streptophyta</taxon>
        <taxon>Embryophyta</taxon>
        <taxon>Tracheophyta</taxon>
        <taxon>Spermatophyta</taxon>
        <taxon>Magnoliopsida</taxon>
        <taxon>eudicotyledons</taxon>
        <taxon>Gunneridae</taxon>
        <taxon>Pentapetalae</taxon>
        <taxon>asterids</taxon>
        <taxon>Ericales</taxon>
        <taxon>Ericaceae</taxon>
        <taxon>Vaccinioideae</taxon>
        <taxon>Vaccinieae</taxon>
        <taxon>Vaccinium</taxon>
    </lineage>
</organism>
<name>A0ACB7XDD7_9ERIC</name>
<protein>
    <submittedName>
        <fullName evidence="1">Uncharacterized protein</fullName>
    </submittedName>
</protein>
<evidence type="ECO:0000313" key="2">
    <source>
        <dbReference type="Proteomes" id="UP000828048"/>
    </source>
</evidence>
<reference evidence="1 2" key="1">
    <citation type="journal article" date="2021" name="Hortic Res">
        <title>High-quality reference genome and annotation aids understanding of berry development for evergreen blueberry (Vaccinium darrowii).</title>
        <authorList>
            <person name="Yu J."/>
            <person name="Hulse-Kemp A.M."/>
            <person name="Babiker E."/>
            <person name="Staton M."/>
        </authorList>
    </citation>
    <scope>NUCLEOTIDE SEQUENCE [LARGE SCALE GENOMIC DNA]</scope>
    <source>
        <strain evidence="2">cv. NJ 8807/NJ 8810</strain>
        <tissue evidence="1">Young leaf</tissue>
    </source>
</reference>